<protein>
    <submittedName>
        <fullName evidence="2">Uncharacterized protein</fullName>
    </submittedName>
</protein>
<organism evidence="2 3">
    <name type="scientific">Carya illinoinensis</name>
    <name type="common">Pecan</name>
    <dbReference type="NCBI Taxonomy" id="32201"/>
    <lineage>
        <taxon>Eukaryota</taxon>
        <taxon>Viridiplantae</taxon>
        <taxon>Streptophyta</taxon>
        <taxon>Embryophyta</taxon>
        <taxon>Tracheophyta</taxon>
        <taxon>Spermatophyta</taxon>
        <taxon>Magnoliopsida</taxon>
        <taxon>eudicotyledons</taxon>
        <taxon>Gunneridae</taxon>
        <taxon>Pentapetalae</taxon>
        <taxon>rosids</taxon>
        <taxon>fabids</taxon>
        <taxon>Fagales</taxon>
        <taxon>Juglandaceae</taxon>
        <taxon>Carya</taxon>
    </lineage>
</organism>
<comment type="caution">
    <text evidence="2">The sequence shown here is derived from an EMBL/GenBank/DDBJ whole genome shotgun (WGS) entry which is preliminary data.</text>
</comment>
<dbReference type="EMBL" id="CM031834">
    <property type="protein sequence ID" value="KAG6692883.1"/>
    <property type="molecule type" value="Genomic_DNA"/>
</dbReference>
<evidence type="ECO:0000313" key="3">
    <source>
        <dbReference type="Proteomes" id="UP000811246"/>
    </source>
</evidence>
<name>A0A922DZY9_CARIL</name>
<gene>
    <name evidence="2" type="ORF">I3842_10G136900</name>
</gene>
<dbReference type="AlphaFoldDB" id="A0A922DZY9"/>
<sequence>MKIAATSGTANPLNGRITRIPPKRGQIKVGIISKLVKMVIRAVSKAGRGLGRKKKLSQQTRSVIADTPVGLP</sequence>
<feature type="region of interest" description="Disordered" evidence="1">
    <location>
        <begin position="49"/>
        <end position="72"/>
    </location>
</feature>
<proteinExistence type="predicted"/>
<evidence type="ECO:0000313" key="2">
    <source>
        <dbReference type="EMBL" id="KAG6692883.1"/>
    </source>
</evidence>
<evidence type="ECO:0000256" key="1">
    <source>
        <dbReference type="SAM" id="MobiDB-lite"/>
    </source>
</evidence>
<dbReference type="Proteomes" id="UP000811246">
    <property type="component" value="Chromosome 10"/>
</dbReference>
<accession>A0A922DZY9</accession>
<reference evidence="2" key="1">
    <citation type="submission" date="2021-01" db="EMBL/GenBank/DDBJ databases">
        <authorList>
            <person name="Lovell J.T."/>
            <person name="Bentley N."/>
            <person name="Bhattarai G."/>
            <person name="Jenkins J.W."/>
            <person name="Sreedasyam A."/>
            <person name="Alarcon Y."/>
            <person name="Bock C."/>
            <person name="Boston L."/>
            <person name="Carlson J."/>
            <person name="Cervantes K."/>
            <person name="Clermont K."/>
            <person name="Krom N."/>
            <person name="Kubenka K."/>
            <person name="Mamidi S."/>
            <person name="Mattison C."/>
            <person name="Monteros M."/>
            <person name="Pisani C."/>
            <person name="Plott C."/>
            <person name="Rajasekar S."/>
            <person name="Rhein H.S."/>
            <person name="Rohla C."/>
            <person name="Song M."/>
            <person name="Hilaire R.S."/>
            <person name="Shu S."/>
            <person name="Wells L."/>
            <person name="Wang X."/>
            <person name="Webber J."/>
            <person name="Heerema R.J."/>
            <person name="Klein P."/>
            <person name="Conner P."/>
            <person name="Grauke L."/>
            <person name="Grimwood J."/>
            <person name="Schmutz J."/>
            <person name="Randall J.J."/>
        </authorList>
    </citation>
    <scope>NUCLEOTIDE SEQUENCE</scope>
    <source>
        <tissue evidence="2">Leaf</tissue>
    </source>
</reference>